<reference evidence="2 3" key="1">
    <citation type="submission" date="2015-10" db="EMBL/GenBank/DDBJ databases">
        <title>Genome sequencing of Penicillium freii.</title>
        <authorList>
            <person name="Nguyen H.D."/>
            <person name="Visagie C.M."/>
            <person name="Seifert K.A."/>
        </authorList>
    </citation>
    <scope>NUCLEOTIDE SEQUENCE [LARGE SCALE GENOMIC DNA]</scope>
    <source>
        <strain evidence="2 3">DAOM 242723</strain>
    </source>
</reference>
<sequence>MRLWTNTQKKQPKNRTAHKTLSSVVYASQPQRNGEVAENLEWDRTWAKETTSRPTRRLIEAPTKSTLEYWSGLRKATTSILMQLRTGRIGLGAYLNRINRRETARCGCDLGNQTVIHVLLECQDERDWMRSAVSDKGIALSRDELLTRPGARTVVAEFMVKAPPARPISDSRPCGSGRGRGRQRSGDNDPLNSVMEEEGWRPLEVQCQVHSTLLIQASAQAAADKTGRLERRGRGNGVR</sequence>
<evidence type="ECO:0000313" key="3">
    <source>
        <dbReference type="Proteomes" id="UP000055045"/>
    </source>
</evidence>
<dbReference type="EMBL" id="LLXE01000492">
    <property type="protein sequence ID" value="KUM56411.1"/>
    <property type="molecule type" value="Genomic_DNA"/>
</dbReference>
<feature type="region of interest" description="Disordered" evidence="1">
    <location>
        <begin position="218"/>
        <end position="239"/>
    </location>
</feature>
<dbReference type="AlphaFoldDB" id="A0A101M9D5"/>
<evidence type="ECO:0008006" key="4">
    <source>
        <dbReference type="Google" id="ProtNLM"/>
    </source>
</evidence>
<comment type="caution">
    <text evidence="2">The sequence shown here is derived from an EMBL/GenBank/DDBJ whole genome shotgun (WGS) entry which is preliminary data.</text>
</comment>
<organism evidence="2 3">
    <name type="scientific">Penicillium freii</name>
    <dbReference type="NCBI Taxonomy" id="48697"/>
    <lineage>
        <taxon>Eukaryota</taxon>
        <taxon>Fungi</taxon>
        <taxon>Dikarya</taxon>
        <taxon>Ascomycota</taxon>
        <taxon>Pezizomycotina</taxon>
        <taxon>Eurotiomycetes</taxon>
        <taxon>Eurotiomycetidae</taxon>
        <taxon>Eurotiales</taxon>
        <taxon>Aspergillaceae</taxon>
        <taxon>Penicillium</taxon>
    </lineage>
</organism>
<dbReference type="Proteomes" id="UP000055045">
    <property type="component" value="Unassembled WGS sequence"/>
</dbReference>
<feature type="region of interest" description="Disordered" evidence="1">
    <location>
        <begin position="1"/>
        <end position="20"/>
    </location>
</feature>
<proteinExistence type="predicted"/>
<evidence type="ECO:0000313" key="2">
    <source>
        <dbReference type="EMBL" id="KUM56411.1"/>
    </source>
</evidence>
<protein>
    <recommendedName>
        <fullName evidence="4">Reverse transcriptase zinc-binding domain-containing protein</fullName>
    </recommendedName>
</protein>
<accession>A0A101M9D5</accession>
<dbReference type="STRING" id="48697.A0A101M9D5"/>
<feature type="region of interest" description="Disordered" evidence="1">
    <location>
        <begin position="164"/>
        <end position="194"/>
    </location>
</feature>
<keyword evidence="3" id="KW-1185">Reference proteome</keyword>
<evidence type="ECO:0000256" key="1">
    <source>
        <dbReference type="SAM" id="MobiDB-lite"/>
    </source>
</evidence>
<gene>
    <name evidence="2" type="ORF">ACN42_g10804</name>
</gene>
<name>A0A101M9D5_PENFR</name>